<dbReference type="GO" id="GO:0005782">
    <property type="term" value="C:peroxisomal matrix"/>
    <property type="evidence" value="ECO:0007669"/>
    <property type="project" value="TreeGrafter"/>
</dbReference>
<feature type="domain" description="FMN hydroxy acid dehydrogenase" evidence="9">
    <location>
        <begin position="1"/>
        <end position="361"/>
    </location>
</feature>
<dbReference type="Pfam" id="PF01070">
    <property type="entry name" value="FMN_dh"/>
    <property type="match status" value="1"/>
</dbReference>
<feature type="binding site" evidence="8">
    <location>
        <position position="130"/>
    </location>
    <ligand>
        <name>FMN</name>
        <dbReference type="ChEBI" id="CHEBI:58210"/>
    </ligand>
</feature>
<dbReference type="InterPro" id="IPR012133">
    <property type="entry name" value="Alpha-hydoxy_acid_DH_FMN"/>
</dbReference>
<dbReference type="CDD" id="cd02809">
    <property type="entry name" value="alpha_hydroxyacid_oxid_FMN"/>
    <property type="match status" value="1"/>
</dbReference>
<comment type="similarity">
    <text evidence="4">Belongs to the FMN-dependent alpha-hydroxy acid dehydrogenase family.</text>
</comment>
<evidence type="ECO:0000256" key="3">
    <source>
        <dbReference type="ARBA" id="ARBA00023002"/>
    </source>
</evidence>
<evidence type="ECO:0000256" key="7">
    <source>
        <dbReference type="PIRSR" id="PIRSR000138-1"/>
    </source>
</evidence>
<evidence type="ECO:0000256" key="5">
    <source>
        <dbReference type="ARBA" id="ARBA00029325"/>
    </source>
</evidence>
<dbReference type="PIRSF" id="PIRSF000138">
    <property type="entry name" value="Al-hdrx_acd_dh"/>
    <property type="match status" value="1"/>
</dbReference>
<feature type="binding site" evidence="8">
    <location>
        <begin position="77"/>
        <end position="79"/>
    </location>
    <ligand>
        <name>FMN</name>
        <dbReference type="ChEBI" id="CHEBI:58210"/>
    </ligand>
</feature>
<evidence type="ECO:0000256" key="1">
    <source>
        <dbReference type="ARBA" id="ARBA00001917"/>
    </source>
</evidence>
<evidence type="ECO:0000313" key="10">
    <source>
        <dbReference type="EMBL" id="JAV12329.1"/>
    </source>
</evidence>
<dbReference type="EMBL" id="GFDF01001755">
    <property type="protein sequence ID" value="JAV12329.1"/>
    <property type="molecule type" value="Transcribed_RNA"/>
</dbReference>
<dbReference type="PROSITE" id="PS51349">
    <property type="entry name" value="FMN_HYDROXY_ACID_DH_2"/>
    <property type="match status" value="1"/>
</dbReference>
<feature type="binding site" evidence="8">
    <location>
        <position position="259"/>
    </location>
    <ligand>
        <name>glyoxylate</name>
        <dbReference type="ChEBI" id="CHEBI:36655"/>
    </ligand>
</feature>
<dbReference type="InterPro" id="IPR013785">
    <property type="entry name" value="Aldolase_TIM"/>
</dbReference>
<dbReference type="PANTHER" id="PTHR10578">
    <property type="entry name" value="S -2-HYDROXY-ACID OXIDASE-RELATED"/>
    <property type="match status" value="1"/>
</dbReference>
<comment type="catalytic activity">
    <reaction evidence="6">
        <text>2-hydroxyoctanoate + O2 = 2-oxooctanoate + H2O2</text>
        <dbReference type="Rhea" id="RHEA:67940"/>
        <dbReference type="ChEBI" id="CHEBI:15379"/>
        <dbReference type="ChEBI" id="CHEBI:16240"/>
        <dbReference type="ChEBI" id="CHEBI:133514"/>
        <dbReference type="ChEBI" id="CHEBI:176689"/>
    </reaction>
    <physiologicalReaction direction="left-to-right" evidence="6">
        <dbReference type="Rhea" id="RHEA:67941"/>
    </physiologicalReaction>
</comment>
<dbReference type="Gene3D" id="3.20.20.70">
    <property type="entry name" value="Aldolase class I"/>
    <property type="match status" value="1"/>
</dbReference>
<evidence type="ECO:0000256" key="8">
    <source>
        <dbReference type="PIRSR" id="PIRSR000138-2"/>
    </source>
</evidence>
<name>A0A1L8E0X2_9DIPT</name>
<dbReference type="SUPFAM" id="SSF51395">
    <property type="entry name" value="FMN-linked oxidoreductases"/>
    <property type="match status" value="1"/>
</dbReference>
<evidence type="ECO:0000256" key="4">
    <source>
        <dbReference type="ARBA" id="ARBA00024042"/>
    </source>
</evidence>
<feature type="binding site" evidence="8">
    <location>
        <position position="254"/>
    </location>
    <ligand>
        <name>FMN</name>
        <dbReference type="ChEBI" id="CHEBI:58210"/>
    </ligand>
</feature>
<feature type="binding site" evidence="8">
    <location>
        <position position="128"/>
    </location>
    <ligand>
        <name>FMN</name>
        <dbReference type="ChEBI" id="CHEBI:58210"/>
    </ligand>
</feature>
<comment type="catalytic activity">
    <reaction evidence="5">
        <text>a (2S)-2-hydroxycarboxylate + O2 = a 2-oxocarboxylate + H2O2</text>
        <dbReference type="Rhea" id="RHEA:16789"/>
        <dbReference type="ChEBI" id="CHEBI:15379"/>
        <dbReference type="ChEBI" id="CHEBI:16240"/>
        <dbReference type="ChEBI" id="CHEBI:35179"/>
        <dbReference type="ChEBI" id="CHEBI:58123"/>
        <dbReference type="EC" id="1.1.3.15"/>
    </reaction>
    <physiologicalReaction direction="left-to-right" evidence="5">
        <dbReference type="Rhea" id="RHEA:16790"/>
    </physiologicalReaction>
</comment>
<feature type="binding site" evidence="8">
    <location>
        <begin position="310"/>
        <end position="311"/>
    </location>
    <ligand>
        <name>FMN</name>
        <dbReference type="ChEBI" id="CHEBI:58210"/>
    </ligand>
</feature>
<feature type="active site" description="Proton acceptor" evidence="7">
    <location>
        <position position="256"/>
    </location>
</feature>
<evidence type="ECO:0000259" key="9">
    <source>
        <dbReference type="PROSITE" id="PS51349"/>
    </source>
</evidence>
<proteinExistence type="inferred from homology"/>
<feature type="binding site" evidence="8">
    <location>
        <begin position="287"/>
        <end position="291"/>
    </location>
    <ligand>
        <name>FMN</name>
        <dbReference type="ChEBI" id="CHEBI:58210"/>
    </ligand>
</feature>
<feature type="binding site" evidence="8">
    <location>
        <position position="232"/>
    </location>
    <ligand>
        <name>FMN</name>
        <dbReference type="ChEBI" id="CHEBI:58210"/>
    </ligand>
</feature>
<evidence type="ECO:0000256" key="2">
    <source>
        <dbReference type="ARBA" id="ARBA00013087"/>
    </source>
</evidence>
<dbReference type="FunFam" id="3.20.20.70:FF:000056">
    <property type="entry name" value="hydroxyacid oxidase 2"/>
    <property type="match status" value="1"/>
</dbReference>
<dbReference type="InterPro" id="IPR008259">
    <property type="entry name" value="FMN_hydac_DH_AS"/>
</dbReference>
<dbReference type="InterPro" id="IPR037396">
    <property type="entry name" value="FMN_HAD"/>
</dbReference>
<dbReference type="GO" id="GO:0001561">
    <property type="term" value="P:fatty acid alpha-oxidation"/>
    <property type="evidence" value="ECO:0007669"/>
    <property type="project" value="TreeGrafter"/>
</dbReference>
<accession>A0A1L8E0X2</accession>
<keyword evidence="3" id="KW-0560">Oxidoreductase</keyword>
<sequence>MELTSLEDFRERAWSLLPKGPLDYYRSGAGNEYTLHLNQSAFNRFRIKPTYLKDVSMRTTRTNVMGLNLDMPVAIAPTAMQRMAHPDGEIANAKAAAKSGVLFTLSTISTSSIEDVAAATHDSNKWFQLYIYRDRELTKSLVRRAEKCGYKAIVLTVDAPLFGLRRRDVKNKFTLPAHLHMANFVGEKAVGVHTSAGGSGLLEYVNKQFDDTVTWEDVKWLVQFTKLPIIAKGILTADDAHAAVQCGCKGIIVSNHGARQIDGLPASIEALPEVVAAVGERVTVMMDGGIREGTDVFKALALGAKLVFIGRPAIWALAVDGQKGVENTLKIIKTELELCMALAGCPTVSDITKKYVVHESYYSKL</sequence>
<protein>
    <recommendedName>
        <fullName evidence="2">(S)-2-hydroxy-acid oxidase</fullName>
        <ecNumber evidence="2">1.1.3.15</ecNumber>
    </recommendedName>
</protein>
<feature type="binding site" evidence="8">
    <location>
        <position position="24"/>
    </location>
    <ligand>
        <name>glyoxylate</name>
        <dbReference type="ChEBI" id="CHEBI:36655"/>
    </ligand>
</feature>
<feature type="binding site" evidence="8">
    <location>
        <position position="106"/>
    </location>
    <ligand>
        <name>FMN</name>
        <dbReference type="ChEBI" id="CHEBI:58210"/>
    </ligand>
</feature>
<evidence type="ECO:0000256" key="6">
    <source>
        <dbReference type="ARBA" id="ARBA00029327"/>
    </source>
</evidence>
<dbReference type="AlphaFoldDB" id="A0A1L8E0X2"/>
<comment type="cofactor">
    <cofactor evidence="1">
        <name>FMN</name>
        <dbReference type="ChEBI" id="CHEBI:58210"/>
    </cofactor>
</comment>
<dbReference type="PANTHER" id="PTHR10578:SF149">
    <property type="entry name" value="2-HYDROXYACID OXIDASE 2"/>
    <property type="match status" value="1"/>
</dbReference>
<keyword evidence="8" id="KW-0285">Flavoprotein</keyword>
<keyword evidence="8" id="KW-0288">FMN</keyword>
<dbReference type="GO" id="GO:0003973">
    <property type="term" value="F:(S)-2-hydroxy-acid oxidase activity"/>
    <property type="evidence" value="ECO:0007669"/>
    <property type="project" value="UniProtKB-EC"/>
</dbReference>
<dbReference type="PROSITE" id="PS00557">
    <property type="entry name" value="FMN_HYDROXY_ACID_DH_1"/>
    <property type="match status" value="1"/>
</dbReference>
<dbReference type="InterPro" id="IPR000262">
    <property type="entry name" value="FMN-dep_DH"/>
</dbReference>
<dbReference type="EC" id="1.1.3.15" evidence="2"/>
<organism evidence="10">
    <name type="scientific">Nyssomyia neivai</name>
    <dbReference type="NCBI Taxonomy" id="330878"/>
    <lineage>
        <taxon>Eukaryota</taxon>
        <taxon>Metazoa</taxon>
        <taxon>Ecdysozoa</taxon>
        <taxon>Arthropoda</taxon>
        <taxon>Hexapoda</taxon>
        <taxon>Insecta</taxon>
        <taxon>Pterygota</taxon>
        <taxon>Neoptera</taxon>
        <taxon>Endopterygota</taxon>
        <taxon>Diptera</taxon>
        <taxon>Nematocera</taxon>
        <taxon>Psychodoidea</taxon>
        <taxon>Psychodidae</taxon>
        <taxon>Nyssomyia</taxon>
    </lineage>
</organism>
<reference evidence="10" key="1">
    <citation type="submission" date="2016-12" db="EMBL/GenBank/DDBJ databases">
        <title>An insight into the sialome and mialome of the sand fly, Nyssomyia neivai.</title>
        <authorList>
            <person name="Sebastian V."/>
            <person name="Goulart T.M."/>
            <person name="Oliveira W."/>
            <person name="Calvo E."/>
            <person name="Oliveira L.F."/>
            <person name="Pinto M.C."/>
            <person name="Rosselino A.M."/>
            <person name="Ribeiro J.M."/>
        </authorList>
    </citation>
    <scope>NUCLEOTIDE SEQUENCE</scope>
</reference>
<dbReference type="GO" id="GO:0010181">
    <property type="term" value="F:FMN binding"/>
    <property type="evidence" value="ECO:0007669"/>
    <property type="project" value="InterPro"/>
</dbReference>
<feature type="binding site" evidence="8">
    <location>
        <position position="156"/>
    </location>
    <ligand>
        <name>FMN</name>
        <dbReference type="ChEBI" id="CHEBI:58210"/>
    </ligand>
</feature>
<feature type="binding site" evidence="8">
    <location>
        <position position="165"/>
    </location>
    <ligand>
        <name>glyoxylate</name>
        <dbReference type="ChEBI" id="CHEBI:36655"/>
    </ligand>
</feature>
<feature type="binding site" evidence="8">
    <location>
        <position position="256"/>
    </location>
    <ligand>
        <name>glyoxylate</name>
        <dbReference type="ChEBI" id="CHEBI:36655"/>
    </ligand>
</feature>